<keyword evidence="6" id="KW-1185">Reference proteome</keyword>
<dbReference type="RefSeq" id="WP_085150648.1">
    <property type="nucleotide sequence ID" value="NZ_AP022612.1"/>
</dbReference>
<evidence type="ECO:0000256" key="3">
    <source>
        <dbReference type="ARBA" id="ARBA00022989"/>
    </source>
</evidence>
<dbReference type="InterPro" id="IPR004481">
    <property type="entry name" value="K/Na/Ca-exchanger"/>
</dbReference>
<dbReference type="GO" id="GO:0006874">
    <property type="term" value="P:intracellular calcium ion homeostasis"/>
    <property type="evidence" value="ECO:0007669"/>
    <property type="project" value="TreeGrafter"/>
</dbReference>
<sequence length="327" mass="33469">MAADLAWFAAGLGALIIGSEWLVKGGARLAAMLGIPPILVGLTVVSIGTSMPELAVGIRAASEGNASLAVGNIAGTNIVNLLLILGLSALIAPIVLEMRTLRLDLPMMTAAAVLLWALAANGTLSPIEGVVLVLGAVVYTLILIFSARRESSAIQDEFAGEFAVPKDEPPGATRRDLIGNLGLLIVGILVVVIGADWLVNGAVGVAKAFGVSDAFIGLTIVAIGTSAPELVTTVVSTIRGERDIAIGNLLGSSVYNILLILGVAVVATGHALELEPDLVRIDIPVMALVALACIPIFVSGRRVGRGEGGGMVVAYLAYLTFLVLTQT</sequence>
<dbReference type="GO" id="GO:0008273">
    <property type="term" value="F:calcium, potassium:sodium antiporter activity"/>
    <property type="evidence" value="ECO:0007669"/>
    <property type="project" value="TreeGrafter"/>
</dbReference>
<dbReference type="Gene3D" id="1.20.1420.30">
    <property type="entry name" value="NCX, central ion-binding region"/>
    <property type="match status" value="1"/>
</dbReference>
<dbReference type="AlphaFoldDB" id="A0A7I7XW34"/>
<evidence type="ECO:0000313" key="5">
    <source>
        <dbReference type="EMBL" id="BBZ33301.1"/>
    </source>
</evidence>
<dbReference type="PANTHER" id="PTHR10846">
    <property type="entry name" value="SODIUM/POTASSIUM/CALCIUM EXCHANGER"/>
    <property type="match status" value="1"/>
</dbReference>
<dbReference type="Pfam" id="PF01699">
    <property type="entry name" value="Na_Ca_ex"/>
    <property type="match status" value="2"/>
</dbReference>
<dbReference type="OrthoDB" id="9794225at2"/>
<dbReference type="EMBL" id="AP022612">
    <property type="protein sequence ID" value="BBZ33301.1"/>
    <property type="molecule type" value="Genomic_DNA"/>
</dbReference>
<evidence type="ECO:0000256" key="1">
    <source>
        <dbReference type="ARBA" id="ARBA00004141"/>
    </source>
</evidence>
<gene>
    <name evidence="5" type="ORF">MCNF_19060</name>
</gene>
<keyword evidence="2" id="KW-0812">Transmembrane</keyword>
<reference evidence="5" key="2">
    <citation type="submission" date="2020-02" db="EMBL/GenBank/DDBJ databases">
        <authorList>
            <person name="Matsumoto Y."/>
            <person name="Motooka D."/>
            <person name="Nakamura S."/>
        </authorList>
    </citation>
    <scope>NUCLEOTIDE SEQUENCE</scope>
    <source>
        <strain evidence="5">JCM 13671</strain>
    </source>
</reference>
<evidence type="ECO:0000256" key="2">
    <source>
        <dbReference type="ARBA" id="ARBA00022692"/>
    </source>
</evidence>
<dbReference type="InterPro" id="IPR044880">
    <property type="entry name" value="NCX_ion-bd_dom_sf"/>
</dbReference>
<dbReference type="InterPro" id="IPR004837">
    <property type="entry name" value="NaCa_Exmemb"/>
</dbReference>
<accession>A0A7I7XW34</accession>
<name>A0A7I7XW34_9MYCO</name>
<keyword evidence="4" id="KW-0472">Membrane</keyword>
<protein>
    <submittedName>
        <fullName evidence="5">Sodium:calcium antiporter</fullName>
    </submittedName>
</protein>
<evidence type="ECO:0000256" key="4">
    <source>
        <dbReference type="ARBA" id="ARBA00023136"/>
    </source>
</evidence>
<dbReference type="GO" id="GO:0005886">
    <property type="term" value="C:plasma membrane"/>
    <property type="evidence" value="ECO:0007669"/>
    <property type="project" value="TreeGrafter"/>
</dbReference>
<organism evidence="5 6">
    <name type="scientific">Mycolicibacterium confluentis</name>
    <dbReference type="NCBI Taxonomy" id="28047"/>
    <lineage>
        <taxon>Bacteria</taxon>
        <taxon>Bacillati</taxon>
        <taxon>Actinomycetota</taxon>
        <taxon>Actinomycetes</taxon>
        <taxon>Mycobacteriales</taxon>
        <taxon>Mycobacteriaceae</taxon>
        <taxon>Mycolicibacterium</taxon>
    </lineage>
</organism>
<evidence type="ECO:0000313" key="6">
    <source>
        <dbReference type="Proteomes" id="UP000466931"/>
    </source>
</evidence>
<dbReference type="GO" id="GO:0005262">
    <property type="term" value="F:calcium channel activity"/>
    <property type="evidence" value="ECO:0007669"/>
    <property type="project" value="TreeGrafter"/>
</dbReference>
<proteinExistence type="predicted"/>
<dbReference type="NCBIfam" id="TIGR00367">
    <property type="entry name" value="calcium/sodium antiporter"/>
    <property type="match status" value="1"/>
</dbReference>
<dbReference type="Proteomes" id="UP000466931">
    <property type="component" value="Chromosome"/>
</dbReference>
<dbReference type="PANTHER" id="PTHR10846:SF8">
    <property type="entry name" value="INNER MEMBRANE PROTEIN YRBG"/>
    <property type="match status" value="1"/>
</dbReference>
<comment type="subcellular location">
    <subcellularLocation>
        <location evidence="1">Membrane</location>
        <topology evidence="1">Multi-pass membrane protein</topology>
    </subcellularLocation>
</comment>
<reference evidence="5" key="1">
    <citation type="journal article" date="2019" name="Emerg. Microbes Infect.">
        <title>Comprehensive subspecies identification of 175 nontuberculous mycobacteria species based on 7547 genomic profiles.</title>
        <authorList>
            <person name="Matsumoto Y."/>
            <person name="Kinjo T."/>
            <person name="Motooka D."/>
            <person name="Nabeya D."/>
            <person name="Jung N."/>
            <person name="Uechi K."/>
            <person name="Horii T."/>
            <person name="Iida T."/>
            <person name="Fujita J."/>
            <person name="Nakamura S."/>
        </authorList>
    </citation>
    <scope>NUCLEOTIDE SEQUENCE [LARGE SCALE GENOMIC DNA]</scope>
    <source>
        <strain evidence="5">JCM 13671</strain>
    </source>
</reference>
<keyword evidence="3" id="KW-1133">Transmembrane helix</keyword>